<dbReference type="GO" id="GO:0004888">
    <property type="term" value="F:transmembrane signaling receptor activity"/>
    <property type="evidence" value="ECO:0007669"/>
    <property type="project" value="TreeGrafter"/>
</dbReference>
<feature type="coiled-coil region" evidence="2">
    <location>
        <begin position="450"/>
        <end position="477"/>
    </location>
</feature>
<gene>
    <name evidence="6" type="primary">tap_1</name>
    <name evidence="6" type="ORF">GALL_105340</name>
</gene>
<protein>
    <submittedName>
        <fullName evidence="6">Methyl-accepting chemotaxis protein IV</fullName>
    </submittedName>
</protein>
<dbReference type="GO" id="GO:0006935">
    <property type="term" value="P:chemotaxis"/>
    <property type="evidence" value="ECO:0007669"/>
    <property type="project" value="TreeGrafter"/>
</dbReference>
<comment type="caution">
    <text evidence="6">The sequence shown here is derived from an EMBL/GenBank/DDBJ whole genome shotgun (WGS) entry which is preliminary data.</text>
</comment>
<keyword evidence="2" id="KW-0175">Coiled coil</keyword>
<dbReference type="PANTHER" id="PTHR43531:SF14">
    <property type="entry name" value="METHYL-ACCEPTING CHEMOTAXIS PROTEIN I-RELATED"/>
    <property type="match status" value="1"/>
</dbReference>
<feature type="transmembrane region" description="Helical" evidence="4">
    <location>
        <begin position="194"/>
        <end position="219"/>
    </location>
</feature>
<dbReference type="Gene3D" id="1.10.287.950">
    <property type="entry name" value="Methyl-accepting chemotaxis protein"/>
    <property type="match status" value="1"/>
</dbReference>
<evidence type="ECO:0000259" key="5">
    <source>
        <dbReference type="PROSITE" id="PS50111"/>
    </source>
</evidence>
<keyword evidence="1" id="KW-0488">Methylation</keyword>
<evidence type="ECO:0000313" key="6">
    <source>
        <dbReference type="EMBL" id="OIR07278.1"/>
    </source>
</evidence>
<sequence>MKISTKLIGAFVVVSCIPLIGGFIGLTAQRLALNGEAEAVDLGRSCRRAIVLSDSAQVAFKVQVQEWKDLLLRGRDPTAFQRHLDGFYLQEKRADAALAALAIVVPKLGIDAAEVKAIATEHQALGARYRAALAERTSIESDAQAHMIDGSIEGMDRKVDSMLARLNQEAESRSDEQIQSLVGRTDQRAGLIRLVMIGGTLLGVVLGATFGVLLSLGVARHIREIAKRMWDGTSQVSSAATMVASSSQSLAAAATEQASSLEETTAALEQMSGTIKQNAENALKARELSNQSRRSAEAGGHEMSAMAAAMAEIQSASANVAKIVKSIDEIAFQTNILALNAAVEAARAGEAGAGFAVVADEVRNLARRSAEAAKESSAMIEDAVRKSERGAQISTRVQSTFEQILDSTRSSDELIARIAEASGEQSQGIEHVNQSMLQIDQLTQRNAATAEQAASTARQLDENASSLQQELLQLMGAREGEISAEPVDASSPALAEGAAS</sequence>
<dbReference type="InterPro" id="IPR004089">
    <property type="entry name" value="MCPsignal_dom"/>
</dbReference>
<keyword evidence="4" id="KW-0812">Transmembrane</keyword>
<proteinExistence type="predicted"/>
<dbReference type="Pfam" id="PF00015">
    <property type="entry name" value="MCPsignal"/>
    <property type="match status" value="1"/>
</dbReference>
<feature type="region of interest" description="Disordered" evidence="3">
    <location>
        <begin position="477"/>
        <end position="500"/>
    </location>
</feature>
<name>A0A1J5T556_9ZZZZ</name>
<keyword evidence="4" id="KW-0472">Membrane</keyword>
<dbReference type="GO" id="GO:0007165">
    <property type="term" value="P:signal transduction"/>
    <property type="evidence" value="ECO:0007669"/>
    <property type="project" value="InterPro"/>
</dbReference>
<dbReference type="SUPFAM" id="SSF58104">
    <property type="entry name" value="Methyl-accepting chemotaxis protein (MCP) signaling domain"/>
    <property type="match status" value="1"/>
</dbReference>
<evidence type="ECO:0000256" key="4">
    <source>
        <dbReference type="SAM" id="Phobius"/>
    </source>
</evidence>
<feature type="domain" description="Methyl-accepting transducer" evidence="5">
    <location>
        <begin position="232"/>
        <end position="461"/>
    </location>
</feature>
<keyword evidence="4" id="KW-1133">Transmembrane helix</keyword>
<accession>A0A1J5T556</accession>
<dbReference type="EMBL" id="MLJW01000038">
    <property type="protein sequence ID" value="OIR07278.1"/>
    <property type="molecule type" value="Genomic_DNA"/>
</dbReference>
<dbReference type="InterPro" id="IPR051310">
    <property type="entry name" value="MCP_chemotaxis"/>
</dbReference>
<reference evidence="6" key="1">
    <citation type="submission" date="2016-10" db="EMBL/GenBank/DDBJ databases">
        <title>Sequence of Gallionella enrichment culture.</title>
        <authorList>
            <person name="Poehlein A."/>
            <person name="Muehling M."/>
            <person name="Daniel R."/>
        </authorList>
    </citation>
    <scope>NUCLEOTIDE SEQUENCE</scope>
</reference>
<dbReference type="PROSITE" id="PS50111">
    <property type="entry name" value="CHEMOTAXIS_TRANSDUC_2"/>
    <property type="match status" value="1"/>
</dbReference>
<dbReference type="SMART" id="SM00283">
    <property type="entry name" value="MA"/>
    <property type="match status" value="1"/>
</dbReference>
<evidence type="ECO:0000256" key="3">
    <source>
        <dbReference type="SAM" id="MobiDB-lite"/>
    </source>
</evidence>
<feature type="transmembrane region" description="Helical" evidence="4">
    <location>
        <begin position="7"/>
        <end position="26"/>
    </location>
</feature>
<organism evidence="6">
    <name type="scientific">mine drainage metagenome</name>
    <dbReference type="NCBI Taxonomy" id="410659"/>
    <lineage>
        <taxon>unclassified sequences</taxon>
        <taxon>metagenomes</taxon>
        <taxon>ecological metagenomes</taxon>
    </lineage>
</organism>
<dbReference type="PANTHER" id="PTHR43531">
    <property type="entry name" value="PROTEIN ICFG"/>
    <property type="match status" value="1"/>
</dbReference>
<dbReference type="GO" id="GO:0005886">
    <property type="term" value="C:plasma membrane"/>
    <property type="evidence" value="ECO:0007669"/>
    <property type="project" value="TreeGrafter"/>
</dbReference>
<evidence type="ECO:0000256" key="1">
    <source>
        <dbReference type="ARBA" id="ARBA00022481"/>
    </source>
</evidence>
<dbReference type="AlphaFoldDB" id="A0A1J5T556"/>
<evidence type="ECO:0000256" key="2">
    <source>
        <dbReference type="SAM" id="Coils"/>
    </source>
</evidence>